<evidence type="ECO:0000256" key="3">
    <source>
        <dbReference type="ARBA" id="ARBA00022475"/>
    </source>
</evidence>
<dbReference type="RefSeq" id="WP_096445154.1">
    <property type="nucleotide sequence ID" value="NZ_JBHSOG010000114.1"/>
</dbReference>
<feature type="transmembrane region" description="Helical" evidence="8">
    <location>
        <begin position="394"/>
        <end position="415"/>
    </location>
</feature>
<feature type="transmembrane region" description="Helical" evidence="8">
    <location>
        <begin position="6"/>
        <end position="26"/>
    </location>
</feature>
<sequence>MSGWLQHFPILPIVIPLLAGAGLLLLDDAHRRGRAAVALTAGVMQLAVALTLMYAVAGAGGASPSGIEVYRLGGWSAPFGIVLVVDRLSALMLTLCAVLGLASLVYALARWDRAGVHYHPLFQFILMGLNGAFLTGDIFNLFVFFEVLLAASYGLALHGSGADRVRAGLAYIVVNLAASLLFLIGAALIYGITGTLNMADLAYRVPALSADDRALFSAGIALLVLVFLVKAAAWPLNFWLPSTYSAASAPVAAMFSIMTKVGVYALLRIGSVLEPIGGFASLGGGVFVVGILTLTYSAIGVLGVQKLDRVAGYSVIASSGTLLAAFGLGMNDVTAPMLFYLTSSVLVMGAFYLVIEMTERSKPYGADLLAVTIEAFGMETPEEAAMSEDVVGFAIPRAMAFIGMAFFTCTVIIAGLPPLSSFVAKFALLVAAFGAAEGTAVPVTVWLLMAAILVSGLTAMITLSRLGMRIFWSSEARTTPRLPVTEAAPAAVLICLCIALAVAANPAMEYMRATAGALHDPTLYIEAVMTSARGAGQ</sequence>
<evidence type="ECO:0000313" key="11">
    <source>
        <dbReference type="Proteomes" id="UP001595974"/>
    </source>
</evidence>
<feature type="transmembrane region" description="Helical" evidence="8">
    <location>
        <begin position="310"/>
        <end position="330"/>
    </location>
</feature>
<feature type="transmembrane region" description="Helical" evidence="8">
    <location>
        <begin position="169"/>
        <end position="193"/>
    </location>
</feature>
<comment type="similarity">
    <text evidence="2">Belongs to the CPA3 antiporters (TC 2.A.63) subunit D family.</text>
</comment>
<dbReference type="PANTHER" id="PTHR42703">
    <property type="entry name" value="NADH DEHYDROGENASE"/>
    <property type="match status" value="1"/>
</dbReference>
<keyword evidence="11" id="KW-1185">Reference proteome</keyword>
<feature type="domain" description="NADH:quinone oxidoreductase/Mrp antiporter transmembrane" evidence="9">
    <location>
        <begin position="137"/>
        <end position="442"/>
    </location>
</feature>
<feature type="transmembrane region" description="Helical" evidence="8">
    <location>
        <begin position="35"/>
        <end position="57"/>
    </location>
</feature>
<evidence type="ECO:0000256" key="2">
    <source>
        <dbReference type="ARBA" id="ARBA00005346"/>
    </source>
</evidence>
<proteinExistence type="inferred from homology"/>
<feature type="transmembrane region" description="Helical" evidence="8">
    <location>
        <begin position="279"/>
        <end position="304"/>
    </location>
</feature>
<keyword evidence="6 8" id="KW-0472">Membrane</keyword>
<keyword evidence="5 8" id="KW-1133">Transmembrane helix</keyword>
<name>A0ABW1AYL0_9RHOO</name>
<evidence type="ECO:0000256" key="7">
    <source>
        <dbReference type="RuleBase" id="RU000320"/>
    </source>
</evidence>
<evidence type="ECO:0000256" key="8">
    <source>
        <dbReference type="SAM" id="Phobius"/>
    </source>
</evidence>
<dbReference type="NCBIfam" id="NF009309">
    <property type="entry name" value="PRK12666.1"/>
    <property type="match status" value="1"/>
</dbReference>
<evidence type="ECO:0000256" key="5">
    <source>
        <dbReference type="ARBA" id="ARBA00022989"/>
    </source>
</evidence>
<protein>
    <submittedName>
        <fullName evidence="10">Monovalent cation/H+ antiporter subunit D</fullName>
    </submittedName>
</protein>
<evidence type="ECO:0000256" key="1">
    <source>
        <dbReference type="ARBA" id="ARBA00004651"/>
    </source>
</evidence>
<feature type="transmembrane region" description="Helical" evidence="8">
    <location>
        <begin position="487"/>
        <end position="504"/>
    </location>
</feature>
<feature type="transmembrane region" description="Helical" evidence="8">
    <location>
        <begin position="446"/>
        <end position="466"/>
    </location>
</feature>
<dbReference type="PANTHER" id="PTHR42703:SF1">
    <property type="entry name" value="NA(+)_H(+) ANTIPORTER SUBUNIT D1"/>
    <property type="match status" value="1"/>
</dbReference>
<dbReference type="InterPro" id="IPR001750">
    <property type="entry name" value="ND/Mrp_TM"/>
</dbReference>
<feature type="transmembrane region" description="Helical" evidence="8">
    <location>
        <begin position="88"/>
        <end position="109"/>
    </location>
</feature>
<keyword evidence="3" id="KW-1003">Cell membrane</keyword>
<evidence type="ECO:0000256" key="4">
    <source>
        <dbReference type="ARBA" id="ARBA00022692"/>
    </source>
</evidence>
<dbReference type="InterPro" id="IPR050586">
    <property type="entry name" value="CPA3_Na-H_Antiporter_D"/>
</dbReference>
<dbReference type="EMBL" id="JBHSOG010000114">
    <property type="protein sequence ID" value="MFC5772326.1"/>
    <property type="molecule type" value="Genomic_DNA"/>
</dbReference>
<feature type="transmembrane region" description="Helical" evidence="8">
    <location>
        <begin position="214"/>
        <end position="234"/>
    </location>
</feature>
<keyword evidence="4 7" id="KW-0812">Transmembrane</keyword>
<comment type="subcellular location">
    <subcellularLocation>
        <location evidence="1">Cell membrane</location>
        <topology evidence="1">Multi-pass membrane protein</topology>
    </subcellularLocation>
    <subcellularLocation>
        <location evidence="7">Membrane</location>
        <topology evidence="7">Multi-pass membrane protein</topology>
    </subcellularLocation>
</comment>
<feature type="transmembrane region" description="Helical" evidence="8">
    <location>
        <begin position="121"/>
        <end position="149"/>
    </location>
</feature>
<comment type="caution">
    <text evidence="10">The sequence shown here is derived from an EMBL/GenBank/DDBJ whole genome shotgun (WGS) entry which is preliminary data.</text>
</comment>
<dbReference type="Pfam" id="PF00361">
    <property type="entry name" value="Proton_antipo_M"/>
    <property type="match status" value="1"/>
</dbReference>
<accession>A0ABW1AYL0</accession>
<feature type="transmembrane region" description="Helical" evidence="8">
    <location>
        <begin position="246"/>
        <end position="267"/>
    </location>
</feature>
<evidence type="ECO:0000313" key="10">
    <source>
        <dbReference type="EMBL" id="MFC5772326.1"/>
    </source>
</evidence>
<feature type="transmembrane region" description="Helical" evidence="8">
    <location>
        <begin position="337"/>
        <end position="355"/>
    </location>
</feature>
<evidence type="ECO:0000259" key="9">
    <source>
        <dbReference type="Pfam" id="PF00361"/>
    </source>
</evidence>
<gene>
    <name evidence="10" type="ORF">ACFPTN_23340</name>
</gene>
<dbReference type="Proteomes" id="UP001595974">
    <property type="component" value="Unassembled WGS sequence"/>
</dbReference>
<evidence type="ECO:0000256" key="6">
    <source>
        <dbReference type="ARBA" id="ARBA00023136"/>
    </source>
</evidence>
<reference evidence="11" key="1">
    <citation type="journal article" date="2019" name="Int. J. Syst. Evol. Microbiol.">
        <title>The Global Catalogue of Microorganisms (GCM) 10K type strain sequencing project: providing services to taxonomists for standard genome sequencing and annotation.</title>
        <authorList>
            <consortium name="The Broad Institute Genomics Platform"/>
            <consortium name="The Broad Institute Genome Sequencing Center for Infectious Disease"/>
            <person name="Wu L."/>
            <person name="Ma J."/>
        </authorList>
    </citation>
    <scope>NUCLEOTIDE SEQUENCE [LARGE SCALE GENOMIC DNA]</scope>
    <source>
        <strain evidence="11">SHR3</strain>
    </source>
</reference>
<organism evidence="10 11">
    <name type="scientific">Thauera sinica</name>
    <dbReference type="NCBI Taxonomy" id="2665146"/>
    <lineage>
        <taxon>Bacteria</taxon>
        <taxon>Pseudomonadati</taxon>
        <taxon>Pseudomonadota</taxon>
        <taxon>Betaproteobacteria</taxon>
        <taxon>Rhodocyclales</taxon>
        <taxon>Zoogloeaceae</taxon>
        <taxon>Thauera</taxon>
    </lineage>
</organism>